<evidence type="ECO:0000259" key="2">
    <source>
        <dbReference type="Pfam" id="PF13193"/>
    </source>
</evidence>
<organism evidence="3 4">
    <name type="scientific">Paenibacillus agilis</name>
    <dbReference type="NCBI Taxonomy" id="3020863"/>
    <lineage>
        <taxon>Bacteria</taxon>
        <taxon>Bacillati</taxon>
        <taxon>Bacillota</taxon>
        <taxon>Bacilli</taxon>
        <taxon>Bacillales</taxon>
        <taxon>Paenibacillaceae</taxon>
        <taxon>Paenibacillus</taxon>
    </lineage>
</organism>
<dbReference type="EMBL" id="VNJK01000008">
    <property type="protein sequence ID" value="TVX85259.1"/>
    <property type="molecule type" value="Genomic_DNA"/>
</dbReference>
<dbReference type="InterPro" id="IPR020845">
    <property type="entry name" value="AMP-binding_CS"/>
</dbReference>
<protein>
    <submittedName>
        <fullName evidence="3">Acyl--CoA ligase</fullName>
    </submittedName>
</protein>
<dbReference type="Pfam" id="PF00501">
    <property type="entry name" value="AMP-binding"/>
    <property type="match status" value="1"/>
</dbReference>
<dbReference type="Pfam" id="PF13193">
    <property type="entry name" value="AMP-binding_C"/>
    <property type="match status" value="1"/>
</dbReference>
<proteinExistence type="predicted"/>
<sequence length="547" mass="61195">MMIRSNYAARVIVMNNGATLNRGKNMLLSKILPTVAKMHPTNCAIKQQNIILTYGQLLHQVNCVAYSFHGLGFKSGDRIALLSHPSPYLVIAECAAIAIGAIPVTIFPNLVPNEINQILQSADPIAIVYDSHHLQVEECFSLLNNTYAIPLQGSGNTHSIETFIATSPPLTQWYEPDPDDIALIIYTGGTTSHSKGVMHSHRSISHWSFMDPIKRGGHNPTKKAIVLNQAHITGQFMLWTTLYEGGCLIYAESYPLRAKDVIDIIEREQIKYLGTVGLLLRDIVTMDSIQDRCMESVEVISCGGAPISVNTLHRARKVFPNAQIKEVYSQTESGQCISFLPVNQCFIDGKLERLLSVGNPSNITSWGQQPFEIRIVDEFGHDVQSGRVGEIICKGEQMMLGYWNNPKETQKAIRNGWLYTGDLGKFDEDGFLYLVDRKKDMIIVNGSNVYCSEVEEVLSKHPSIREIAVIGTPLPDEGEEVTAVVTLNKKSWITLSELQQYFYRKLASYKVPTRLEIIDNLPKTAVGKLNKAAIRRKFWEGRTRMIN</sequence>
<accession>A0A559IC73</accession>
<comment type="caution">
    <text evidence="3">The sequence shown here is derived from an EMBL/GenBank/DDBJ whole genome shotgun (WGS) entry which is preliminary data.</text>
</comment>
<dbReference type="InterPro" id="IPR000873">
    <property type="entry name" value="AMP-dep_synth/lig_dom"/>
</dbReference>
<dbReference type="InterPro" id="IPR025110">
    <property type="entry name" value="AMP-bd_C"/>
</dbReference>
<evidence type="ECO:0000259" key="1">
    <source>
        <dbReference type="Pfam" id="PF00501"/>
    </source>
</evidence>
<dbReference type="Proteomes" id="UP000318102">
    <property type="component" value="Unassembled WGS sequence"/>
</dbReference>
<evidence type="ECO:0000313" key="4">
    <source>
        <dbReference type="Proteomes" id="UP000318102"/>
    </source>
</evidence>
<dbReference type="Gene3D" id="3.40.50.12780">
    <property type="entry name" value="N-terminal domain of ligase-like"/>
    <property type="match status" value="1"/>
</dbReference>
<feature type="domain" description="AMP-dependent synthetase/ligase" evidence="1">
    <location>
        <begin position="35"/>
        <end position="403"/>
    </location>
</feature>
<dbReference type="InterPro" id="IPR050237">
    <property type="entry name" value="ATP-dep_AMP-bd_enzyme"/>
</dbReference>
<keyword evidence="4" id="KW-1185">Reference proteome</keyword>
<feature type="domain" description="AMP-binding enzyme C-terminal" evidence="2">
    <location>
        <begin position="453"/>
        <end position="528"/>
    </location>
</feature>
<keyword evidence="3" id="KW-0436">Ligase</keyword>
<dbReference type="AlphaFoldDB" id="A0A559IC73"/>
<dbReference type="InterPro" id="IPR042099">
    <property type="entry name" value="ANL_N_sf"/>
</dbReference>
<evidence type="ECO:0000313" key="3">
    <source>
        <dbReference type="EMBL" id="TVX85259.1"/>
    </source>
</evidence>
<dbReference type="GO" id="GO:0016878">
    <property type="term" value="F:acid-thiol ligase activity"/>
    <property type="evidence" value="ECO:0007669"/>
    <property type="project" value="UniProtKB-ARBA"/>
</dbReference>
<dbReference type="PANTHER" id="PTHR43767:SF1">
    <property type="entry name" value="NONRIBOSOMAL PEPTIDE SYNTHASE PES1 (EUROFUNG)-RELATED"/>
    <property type="match status" value="1"/>
</dbReference>
<dbReference type="SUPFAM" id="SSF56801">
    <property type="entry name" value="Acetyl-CoA synthetase-like"/>
    <property type="match status" value="1"/>
</dbReference>
<gene>
    <name evidence="3" type="ORF">FPZ44_25400</name>
</gene>
<dbReference type="OrthoDB" id="9757771at2"/>
<dbReference type="PANTHER" id="PTHR43767">
    <property type="entry name" value="LONG-CHAIN-FATTY-ACID--COA LIGASE"/>
    <property type="match status" value="1"/>
</dbReference>
<name>A0A559IC73_9BACL</name>
<dbReference type="InterPro" id="IPR045851">
    <property type="entry name" value="AMP-bd_C_sf"/>
</dbReference>
<dbReference type="Gene3D" id="3.30.300.30">
    <property type="match status" value="1"/>
</dbReference>
<dbReference type="PROSITE" id="PS00455">
    <property type="entry name" value="AMP_BINDING"/>
    <property type="match status" value="1"/>
</dbReference>
<reference evidence="3 4" key="1">
    <citation type="submission" date="2019-07" db="EMBL/GenBank/DDBJ databases">
        <authorList>
            <person name="Kim J."/>
        </authorList>
    </citation>
    <scope>NUCLEOTIDE SEQUENCE [LARGE SCALE GENOMIC DNA]</scope>
    <source>
        <strain evidence="3 4">N4</strain>
    </source>
</reference>